<feature type="transmembrane region" description="Helical" evidence="1">
    <location>
        <begin position="94"/>
        <end position="111"/>
    </location>
</feature>
<organism evidence="3 4">
    <name type="scientific">Oceaniferula flava</name>
    <dbReference type="NCBI Taxonomy" id="2800421"/>
    <lineage>
        <taxon>Bacteria</taxon>
        <taxon>Pseudomonadati</taxon>
        <taxon>Verrucomicrobiota</taxon>
        <taxon>Verrucomicrobiia</taxon>
        <taxon>Verrucomicrobiales</taxon>
        <taxon>Verrucomicrobiaceae</taxon>
        <taxon>Oceaniferula</taxon>
    </lineage>
</organism>
<dbReference type="Proteomes" id="UP000634206">
    <property type="component" value="Unassembled WGS sequence"/>
</dbReference>
<dbReference type="EMBL" id="JAENIG010000005">
    <property type="protein sequence ID" value="MBK1855219.1"/>
    <property type="molecule type" value="Genomic_DNA"/>
</dbReference>
<evidence type="ECO:0000259" key="2">
    <source>
        <dbReference type="Pfam" id="PF00892"/>
    </source>
</evidence>
<reference evidence="3" key="1">
    <citation type="submission" date="2021-01" db="EMBL/GenBank/DDBJ databases">
        <title>Modified the classification status of verrucomicrobia.</title>
        <authorList>
            <person name="Feng X."/>
        </authorList>
    </citation>
    <scope>NUCLEOTIDE SEQUENCE</scope>
    <source>
        <strain evidence="3">5K15</strain>
    </source>
</reference>
<proteinExistence type="predicted"/>
<evidence type="ECO:0000313" key="4">
    <source>
        <dbReference type="Proteomes" id="UP000634206"/>
    </source>
</evidence>
<feature type="transmembrane region" description="Helical" evidence="1">
    <location>
        <begin position="186"/>
        <end position="204"/>
    </location>
</feature>
<dbReference type="GO" id="GO:0016020">
    <property type="term" value="C:membrane"/>
    <property type="evidence" value="ECO:0007669"/>
    <property type="project" value="InterPro"/>
</dbReference>
<feature type="domain" description="EamA" evidence="2">
    <location>
        <begin position="120"/>
        <end position="257"/>
    </location>
</feature>
<dbReference type="InterPro" id="IPR000620">
    <property type="entry name" value="EamA_dom"/>
</dbReference>
<dbReference type="InterPro" id="IPR037185">
    <property type="entry name" value="EmrE-like"/>
</dbReference>
<evidence type="ECO:0000256" key="1">
    <source>
        <dbReference type="SAM" id="Phobius"/>
    </source>
</evidence>
<feature type="transmembrane region" description="Helical" evidence="1">
    <location>
        <begin position="39"/>
        <end position="60"/>
    </location>
</feature>
<keyword evidence="1" id="KW-1133">Transmembrane helix</keyword>
<feature type="transmembrane region" description="Helical" evidence="1">
    <location>
        <begin position="6"/>
        <end position="27"/>
    </location>
</feature>
<accession>A0AAE2SE38</accession>
<gene>
    <name evidence="3" type="ORF">JIN83_09640</name>
</gene>
<dbReference type="AlphaFoldDB" id="A0AAE2SE38"/>
<dbReference type="PANTHER" id="PTHR22911">
    <property type="entry name" value="ACYL-MALONYL CONDENSING ENZYME-RELATED"/>
    <property type="match status" value="1"/>
</dbReference>
<dbReference type="SUPFAM" id="SSF103481">
    <property type="entry name" value="Multidrug resistance efflux transporter EmrE"/>
    <property type="match status" value="2"/>
</dbReference>
<keyword evidence="4" id="KW-1185">Reference proteome</keyword>
<feature type="transmembrane region" description="Helical" evidence="1">
    <location>
        <begin position="150"/>
        <end position="170"/>
    </location>
</feature>
<dbReference type="PANTHER" id="PTHR22911:SF79">
    <property type="entry name" value="MOBA-LIKE NTP TRANSFERASE DOMAIN-CONTAINING PROTEIN"/>
    <property type="match status" value="1"/>
</dbReference>
<feature type="transmembrane region" description="Helical" evidence="1">
    <location>
        <begin position="117"/>
        <end position="138"/>
    </location>
</feature>
<comment type="caution">
    <text evidence="3">The sequence shown here is derived from an EMBL/GenBank/DDBJ whole genome shotgun (WGS) entry which is preliminary data.</text>
</comment>
<protein>
    <submittedName>
        <fullName evidence="3">EamA family transporter</fullName>
    </submittedName>
</protein>
<keyword evidence="1" id="KW-0812">Transmembrane</keyword>
<dbReference type="Pfam" id="PF00892">
    <property type="entry name" value="EamA"/>
    <property type="match status" value="1"/>
</dbReference>
<evidence type="ECO:0000313" key="3">
    <source>
        <dbReference type="EMBL" id="MBK1855219.1"/>
    </source>
</evidence>
<feature type="transmembrane region" description="Helical" evidence="1">
    <location>
        <begin position="241"/>
        <end position="258"/>
    </location>
</feature>
<sequence length="267" mass="28989">MSSLSASVLVTWRCLLATLGAMLWVKCMSDRKLWLGKVVVAKLMGIGVLIGLHWLCLFGAVKIANVSIALAGLATLSLFTAFAEPLLNRGRIRTYEVMLGLLVLAGIVLIAGTQSAYFAGLGLALVSAFLAAIFMVVNKHMVVSGSDPMVMVYWEMMAAAAVCSLAIPVFDPGGYGAMAFSDPTEWLWLLILALVCTVFAQDFTNRLLRQISAYKLNLAANFEPVYGIMAAALIFGEHEELRLSFYLGALTIVLANFLQPRLQRRFG</sequence>
<feature type="transmembrane region" description="Helical" evidence="1">
    <location>
        <begin position="66"/>
        <end position="87"/>
    </location>
</feature>
<name>A0AAE2SE38_9BACT</name>
<feature type="transmembrane region" description="Helical" evidence="1">
    <location>
        <begin position="216"/>
        <end position="235"/>
    </location>
</feature>
<keyword evidence="1" id="KW-0472">Membrane</keyword>